<comment type="caution">
    <text evidence="10">The sequence shown here is derived from an EMBL/GenBank/DDBJ whole genome shotgun (WGS) entry which is preliminary data.</text>
</comment>
<keyword evidence="4 8" id="KW-0812">Transmembrane</keyword>
<reference evidence="10 11" key="1">
    <citation type="submission" date="2018-03" db="EMBL/GenBank/DDBJ databases">
        <title>The draft genome of Sphingosinicella sp. GL-C-18.</title>
        <authorList>
            <person name="Liu L."/>
            <person name="Li L."/>
            <person name="Liang L."/>
            <person name="Zhang X."/>
            <person name="Wang T."/>
        </authorList>
    </citation>
    <scope>NUCLEOTIDE SEQUENCE [LARGE SCALE GENOMIC DNA]</scope>
    <source>
        <strain evidence="10 11">GL-C-18</strain>
    </source>
</reference>
<feature type="transmembrane region" description="Helical" evidence="8">
    <location>
        <begin position="113"/>
        <end position="146"/>
    </location>
</feature>
<comment type="subcellular location">
    <subcellularLocation>
        <location evidence="1">Cell membrane</location>
        <topology evidence="1">Multi-pass membrane protein</topology>
    </subcellularLocation>
</comment>
<keyword evidence="2" id="KW-1003">Cell membrane</keyword>
<evidence type="ECO:0000313" key="10">
    <source>
        <dbReference type="EMBL" id="PSJ39868.1"/>
    </source>
</evidence>
<evidence type="ECO:0000259" key="9">
    <source>
        <dbReference type="Pfam" id="PF11984"/>
    </source>
</evidence>
<feature type="transmembrane region" description="Helical" evidence="8">
    <location>
        <begin position="198"/>
        <end position="216"/>
    </location>
</feature>
<evidence type="ECO:0000256" key="2">
    <source>
        <dbReference type="ARBA" id="ARBA00022475"/>
    </source>
</evidence>
<dbReference type="GO" id="GO:0006508">
    <property type="term" value="P:proteolysis"/>
    <property type="evidence" value="ECO:0007669"/>
    <property type="project" value="UniProtKB-KW"/>
</dbReference>
<dbReference type="GO" id="GO:0008233">
    <property type="term" value="F:peptidase activity"/>
    <property type="evidence" value="ECO:0007669"/>
    <property type="project" value="UniProtKB-KW"/>
</dbReference>
<dbReference type="InterPro" id="IPR026392">
    <property type="entry name" value="Exo/Archaeosortase_dom"/>
</dbReference>
<sequence length="517" mass="55429">MTAVLPIAAAPPADTGAVRAWRRHLVALASVSAAMLLLFHRDLIDMAGIWWRSPTFNHCFLVLPIAVWLVWQRLPELVRLTPAAWMPGLLLLAAGAMLWLLGEAGSVALARHLSLVLIFQGAVIATLGKSVARGIAFPLFYLLFAVPVGEELVPPMQTVTAEITMALLHLGDIPAHIEGIFITTPIGLFEVAEACSGVRFLIAMAAYGALVANVCFRSWPRRLVFLAAAILIPVLANGLRAWGTIYAAERTGSLEYAVGFDHILYGWVFFAVVMVLIMAAGWRFFDRKIGDPWFDPTRFPIIVAPPRRLTEAAAAAIAIAAAPPLWSAMLASVGSAQVPAEIAMPEVEGWAKIPADRGRPWRPHFGGADRFRIQRYRGAAGQEVDLAIAIFARQTEGRELVGYGQGAVGPEDAWAWTADASPPVNGKAERIASHGESREVLSFYRVGTIVTGSAGAVKLETMKVRLLGGPRRAVAILVSAPEPAKSISPRPALDAFLSSLGPIAPLADAASIAPEPR</sequence>
<feature type="transmembrane region" description="Helical" evidence="8">
    <location>
        <begin position="83"/>
        <end position="101"/>
    </location>
</feature>
<dbReference type="Pfam" id="PF11984">
    <property type="entry name" value="DUF3485"/>
    <property type="match status" value="1"/>
</dbReference>
<keyword evidence="11" id="KW-1185">Reference proteome</keyword>
<feature type="transmembrane region" description="Helical" evidence="8">
    <location>
        <begin position="55"/>
        <end position="71"/>
    </location>
</feature>
<gene>
    <name evidence="10" type="ORF">C7I55_15025</name>
</gene>
<dbReference type="RefSeq" id="WP_106513763.1">
    <property type="nucleotide sequence ID" value="NZ_PXYI01000004.1"/>
</dbReference>
<keyword evidence="3" id="KW-0645">Protease</keyword>
<evidence type="ECO:0000313" key="11">
    <source>
        <dbReference type="Proteomes" id="UP000241167"/>
    </source>
</evidence>
<evidence type="ECO:0000256" key="1">
    <source>
        <dbReference type="ARBA" id="ARBA00004651"/>
    </source>
</evidence>
<keyword evidence="5" id="KW-0378">Hydrolase</keyword>
<keyword evidence="7 8" id="KW-0472">Membrane</keyword>
<dbReference type="InterPro" id="IPR019127">
    <property type="entry name" value="Exosortase"/>
</dbReference>
<dbReference type="OrthoDB" id="9797363at2"/>
<evidence type="ECO:0000256" key="5">
    <source>
        <dbReference type="ARBA" id="ARBA00022801"/>
    </source>
</evidence>
<protein>
    <submittedName>
        <fullName evidence="10">EpsI domain-containing exosortase</fullName>
    </submittedName>
</protein>
<dbReference type="NCBIfam" id="TIGR03109">
    <property type="entry name" value="exosort_XrtA"/>
    <property type="match status" value="1"/>
</dbReference>
<dbReference type="AlphaFoldDB" id="A0A2P7QPJ6"/>
<dbReference type="Pfam" id="PF09721">
    <property type="entry name" value="Exosortase_EpsH"/>
    <property type="match status" value="1"/>
</dbReference>
<feature type="transmembrane region" description="Helical" evidence="8">
    <location>
        <begin position="263"/>
        <end position="285"/>
    </location>
</feature>
<dbReference type="InterPro" id="IPR013426">
    <property type="entry name" value="EpsH-like"/>
</dbReference>
<feature type="transmembrane region" description="Helical" evidence="8">
    <location>
        <begin position="223"/>
        <end position="243"/>
    </location>
</feature>
<evidence type="ECO:0000256" key="3">
    <source>
        <dbReference type="ARBA" id="ARBA00022670"/>
    </source>
</evidence>
<dbReference type="NCBIfam" id="TIGR02602">
    <property type="entry name" value="8TM_EpsH"/>
    <property type="match status" value="1"/>
</dbReference>
<dbReference type="NCBIfam" id="TIGR04178">
    <property type="entry name" value="exo_archaeo"/>
    <property type="match status" value="1"/>
</dbReference>
<dbReference type="InterPro" id="IPR014263">
    <property type="entry name" value="Methanolan_biosynth_EpsI"/>
</dbReference>
<dbReference type="GO" id="GO:0005886">
    <property type="term" value="C:plasma membrane"/>
    <property type="evidence" value="ECO:0007669"/>
    <property type="project" value="UniProtKB-SubCell"/>
</dbReference>
<dbReference type="Proteomes" id="UP000241167">
    <property type="component" value="Unassembled WGS sequence"/>
</dbReference>
<feature type="domain" description="Methanolan biosynthesis EpsI" evidence="9">
    <location>
        <begin position="315"/>
        <end position="503"/>
    </location>
</feature>
<evidence type="ECO:0000256" key="7">
    <source>
        <dbReference type="ARBA" id="ARBA00023136"/>
    </source>
</evidence>
<proteinExistence type="predicted"/>
<accession>A0A2P7QPJ6</accession>
<evidence type="ECO:0000256" key="6">
    <source>
        <dbReference type="ARBA" id="ARBA00022989"/>
    </source>
</evidence>
<feature type="transmembrane region" description="Helical" evidence="8">
    <location>
        <begin position="25"/>
        <end position="43"/>
    </location>
</feature>
<dbReference type="EMBL" id="PXYI01000004">
    <property type="protein sequence ID" value="PSJ39868.1"/>
    <property type="molecule type" value="Genomic_DNA"/>
</dbReference>
<organism evidence="10 11">
    <name type="scientific">Allosphingosinicella deserti</name>
    <dbReference type="NCBI Taxonomy" id="2116704"/>
    <lineage>
        <taxon>Bacteria</taxon>
        <taxon>Pseudomonadati</taxon>
        <taxon>Pseudomonadota</taxon>
        <taxon>Alphaproteobacteria</taxon>
        <taxon>Sphingomonadales</taxon>
        <taxon>Sphingomonadaceae</taxon>
        <taxon>Allosphingosinicella</taxon>
    </lineage>
</organism>
<dbReference type="NCBIfam" id="TIGR02914">
    <property type="entry name" value="EpsI_fam"/>
    <property type="match status" value="1"/>
</dbReference>
<keyword evidence="6 8" id="KW-1133">Transmembrane helix</keyword>
<dbReference type="InterPro" id="IPR017540">
    <property type="entry name" value="Exosortase-1"/>
</dbReference>
<evidence type="ECO:0000256" key="4">
    <source>
        <dbReference type="ARBA" id="ARBA00022692"/>
    </source>
</evidence>
<evidence type="ECO:0000256" key="8">
    <source>
        <dbReference type="SAM" id="Phobius"/>
    </source>
</evidence>
<name>A0A2P7QPJ6_9SPHN</name>